<organism evidence="1">
    <name type="scientific">marine sediment metagenome</name>
    <dbReference type="NCBI Taxonomy" id="412755"/>
    <lineage>
        <taxon>unclassified sequences</taxon>
        <taxon>metagenomes</taxon>
        <taxon>ecological metagenomes</taxon>
    </lineage>
</organism>
<name>X1W246_9ZZZZ</name>
<evidence type="ECO:0000313" key="1">
    <source>
        <dbReference type="EMBL" id="GAJ23070.1"/>
    </source>
</evidence>
<dbReference type="EMBL" id="BARW01035819">
    <property type="protein sequence ID" value="GAJ23070.1"/>
    <property type="molecule type" value="Genomic_DNA"/>
</dbReference>
<reference evidence="1" key="1">
    <citation type="journal article" date="2014" name="Front. Microbiol.">
        <title>High frequency of phylogenetically diverse reductive dehalogenase-homologous genes in deep subseafloor sedimentary metagenomes.</title>
        <authorList>
            <person name="Kawai M."/>
            <person name="Futagami T."/>
            <person name="Toyoda A."/>
            <person name="Takaki Y."/>
            <person name="Nishi S."/>
            <person name="Hori S."/>
            <person name="Arai W."/>
            <person name="Tsubouchi T."/>
            <person name="Morono Y."/>
            <person name="Uchiyama I."/>
            <person name="Ito T."/>
            <person name="Fujiyama A."/>
            <person name="Inagaki F."/>
            <person name="Takami H."/>
        </authorList>
    </citation>
    <scope>NUCLEOTIDE SEQUENCE</scope>
    <source>
        <strain evidence="1">Expedition CK06-06</strain>
    </source>
</reference>
<comment type="caution">
    <text evidence="1">The sequence shown here is derived from an EMBL/GenBank/DDBJ whole genome shotgun (WGS) entry which is preliminary data.</text>
</comment>
<dbReference type="AlphaFoldDB" id="X1W246"/>
<accession>X1W246</accession>
<proteinExistence type="predicted"/>
<gene>
    <name evidence="1" type="ORF">S12H4_55778</name>
</gene>
<feature type="non-terminal residue" evidence="1">
    <location>
        <position position="1"/>
    </location>
</feature>
<sequence>DYEVCESYPGALEEVFRLSRDETTKLNLMARVLEATWLES</sequence>
<protein>
    <submittedName>
        <fullName evidence="1">Uncharacterized protein</fullName>
    </submittedName>
</protein>